<reference evidence="1 2" key="1">
    <citation type="submission" date="2017-04" db="EMBL/GenBank/DDBJ databases">
        <authorList>
            <person name="Varghese N."/>
            <person name="Submissions S."/>
        </authorList>
    </citation>
    <scope>NUCLEOTIDE SEQUENCE [LARGE SCALE GENOMIC DNA]</scope>
    <source>
        <strain evidence="1 2">DSM 9789</strain>
    </source>
</reference>
<dbReference type="EMBL" id="FWYE01000004">
    <property type="protein sequence ID" value="SMD31429.1"/>
    <property type="molecule type" value="Genomic_DNA"/>
</dbReference>
<keyword evidence="2" id="KW-1185">Reference proteome</keyword>
<sequence>MTATVVNEYIVKTSNTFDFLYPKFKKLYLENKLYTEKVYTARIPKWEDGKYKGDVDIEMHKLELNKLVEDALLEMNNIVFNPPNVTPVEREAIWSQYKSIFGKIFPVYALSERLTDDFIDKTYQVEAGGKWEVINGRKTLVGYRPELALPELNQVMINIIAAFQLGFPYKPPEGTVNNVPKDWIMNFSSFNGFGIDIVYKSHGVLINYYKESRGIDKFINNMKYFMNFSALNIIAISNISMVTNM</sequence>
<proteinExistence type="predicted"/>
<evidence type="ECO:0000313" key="2">
    <source>
        <dbReference type="Proteomes" id="UP000192315"/>
    </source>
</evidence>
<accession>A0A8G2FXN8</accession>
<evidence type="ECO:0000313" key="1">
    <source>
        <dbReference type="EMBL" id="SMD31429.1"/>
    </source>
</evidence>
<gene>
    <name evidence="1" type="ORF">SAMN02745355_1368</name>
</gene>
<dbReference type="Proteomes" id="UP000192315">
    <property type="component" value="Unassembled WGS sequence"/>
</dbReference>
<dbReference type="AlphaFoldDB" id="A0A8G2FXN8"/>
<name>A0A8G2FXN8_PICTO</name>
<dbReference type="RefSeq" id="WP_084273119.1">
    <property type="nucleotide sequence ID" value="NZ_FWYE01000004.1"/>
</dbReference>
<organism evidence="1 2">
    <name type="scientific">Picrophilus torridus (strain ATCC 700027 / DSM 9790 / JCM 10055 / NBRC 100828 / KAW 2/3)</name>
    <dbReference type="NCBI Taxonomy" id="1122961"/>
    <lineage>
        <taxon>Archaea</taxon>
        <taxon>Methanobacteriati</taxon>
        <taxon>Thermoplasmatota</taxon>
        <taxon>Thermoplasmata</taxon>
        <taxon>Thermoplasmatales</taxon>
        <taxon>Picrophilaceae</taxon>
        <taxon>Picrophilus</taxon>
    </lineage>
</organism>
<protein>
    <submittedName>
        <fullName evidence="1">Uncharacterized protein</fullName>
    </submittedName>
</protein>
<comment type="caution">
    <text evidence="1">The sequence shown here is derived from an EMBL/GenBank/DDBJ whole genome shotgun (WGS) entry which is preliminary data.</text>
</comment>